<evidence type="ECO:0000313" key="3">
    <source>
        <dbReference type="Proteomes" id="UP001141552"/>
    </source>
</evidence>
<protein>
    <recommendedName>
        <fullName evidence="4">Cystatin domain-containing protein</fullName>
    </recommendedName>
</protein>
<keyword evidence="3" id="KW-1185">Reference proteome</keyword>
<gene>
    <name evidence="2" type="ORF">Tsubulata_045575</name>
</gene>
<dbReference type="Proteomes" id="UP001141552">
    <property type="component" value="Unassembled WGS sequence"/>
</dbReference>
<dbReference type="PANTHER" id="PTHR31260:SF28">
    <property type="entry name" value="CYSTATIN DOMAIN PROTEIN"/>
    <property type="match status" value="1"/>
</dbReference>
<reference evidence="2" key="2">
    <citation type="journal article" date="2023" name="Plants (Basel)">
        <title>Annotation of the Turnera subulata (Passifloraceae) Draft Genome Reveals the S-Locus Evolved after the Divergence of Turneroideae from Passifloroideae in a Stepwise Manner.</title>
        <authorList>
            <person name="Henning P.M."/>
            <person name="Roalson E.H."/>
            <person name="Mir W."/>
            <person name="McCubbin A.G."/>
            <person name="Shore J.S."/>
        </authorList>
    </citation>
    <scope>NUCLEOTIDE SEQUENCE</scope>
    <source>
        <strain evidence="2">F60SS</strain>
    </source>
</reference>
<organism evidence="2 3">
    <name type="scientific">Turnera subulata</name>
    <dbReference type="NCBI Taxonomy" id="218843"/>
    <lineage>
        <taxon>Eukaryota</taxon>
        <taxon>Viridiplantae</taxon>
        <taxon>Streptophyta</taxon>
        <taxon>Embryophyta</taxon>
        <taxon>Tracheophyta</taxon>
        <taxon>Spermatophyta</taxon>
        <taxon>Magnoliopsida</taxon>
        <taxon>eudicotyledons</taxon>
        <taxon>Gunneridae</taxon>
        <taxon>Pentapetalae</taxon>
        <taxon>rosids</taxon>
        <taxon>fabids</taxon>
        <taxon>Malpighiales</taxon>
        <taxon>Passifloraceae</taxon>
        <taxon>Turnera</taxon>
    </lineage>
</organism>
<dbReference type="PANTHER" id="PTHR31260">
    <property type="entry name" value="CYSTATIN/MONELLIN SUPERFAMILY PROTEIN"/>
    <property type="match status" value="1"/>
</dbReference>
<accession>A0A9Q0JJA9</accession>
<evidence type="ECO:0008006" key="4">
    <source>
        <dbReference type="Google" id="ProtNLM"/>
    </source>
</evidence>
<proteinExistence type="predicted"/>
<feature type="compositionally biased region" description="Polar residues" evidence="1">
    <location>
        <begin position="1"/>
        <end position="10"/>
    </location>
</feature>
<dbReference type="InterPro" id="IPR006462">
    <property type="entry name" value="MS5"/>
</dbReference>
<evidence type="ECO:0000313" key="2">
    <source>
        <dbReference type="EMBL" id="KAJ4842730.1"/>
    </source>
</evidence>
<comment type="caution">
    <text evidence="2">The sequence shown here is derived from an EMBL/GenBank/DDBJ whole genome shotgun (WGS) entry which is preliminary data.</text>
</comment>
<dbReference type="EMBL" id="JAKUCV010002412">
    <property type="protein sequence ID" value="KAJ4842730.1"/>
    <property type="molecule type" value="Genomic_DNA"/>
</dbReference>
<sequence>MTSTSASMDLQSPPPATRHKVVSSGFDFQARCRGCLDRDPGVIDGGNETRDLEGLVGNALAGDGVSGIRAQIPARHIFSGIGDDVEEEHWLYNLYVVYYDDGDKPREKVFAYMNQIAESEDFDIEVSPDAFIGSIRPLDHAIAQNNADPVKPKLEFVRLKKANFSSCAGRKYYITFVAKDVTLGKNFTFQAKILYGIGGCLKVLIFRPLYKSP</sequence>
<dbReference type="AlphaFoldDB" id="A0A9Q0JJA9"/>
<feature type="non-terminal residue" evidence="2">
    <location>
        <position position="1"/>
    </location>
</feature>
<dbReference type="OrthoDB" id="1625419at2759"/>
<reference evidence="2" key="1">
    <citation type="submission" date="2022-02" db="EMBL/GenBank/DDBJ databases">
        <authorList>
            <person name="Henning P.M."/>
            <person name="McCubbin A.G."/>
            <person name="Shore J.S."/>
        </authorList>
    </citation>
    <scope>NUCLEOTIDE SEQUENCE</scope>
    <source>
        <strain evidence="2">F60SS</strain>
        <tissue evidence="2">Leaves</tissue>
    </source>
</reference>
<name>A0A9Q0JJA9_9ROSI</name>
<evidence type="ECO:0000256" key="1">
    <source>
        <dbReference type="SAM" id="MobiDB-lite"/>
    </source>
</evidence>
<feature type="region of interest" description="Disordered" evidence="1">
    <location>
        <begin position="1"/>
        <end position="20"/>
    </location>
</feature>
<dbReference type="Gene3D" id="3.10.450.10">
    <property type="match status" value="1"/>
</dbReference>